<feature type="region of interest" description="Disordered" evidence="1">
    <location>
        <begin position="313"/>
        <end position="345"/>
    </location>
</feature>
<dbReference type="Pfam" id="PF12757">
    <property type="entry name" value="Eisosome1"/>
    <property type="match status" value="1"/>
</dbReference>
<feature type="compositionally biased region" description="Low complexity" evidence="1">
    <location>
        <begin position="878"/>
        <end position="887"/>
    </location>
</feature>
<dbReference type="InterPro" id="IPR024527">
    <property type="entry name" value="Eisosome1"/>
</dbReference>
<keyword evidence="3" id="KW-1185">Reference proteome</keyword>
<feature type="compositionally biased region" description="Polar residues" evidence="1">
    <location>
        <begin position="186"/>
        <end position="207"/>
    </location>
</feature>
<evidence type="ECO:0000313" key="3">
    <source>
        <dbReference type="Proteomes" id="UP001303222"/>
    </source>
</evidence>
<evidence type="ECO:0000256" key="1">
    <source>
        <dbReference type="SAM" id="MobiDB-lite"/>
    </source>
</evidence>
<name>A0AAN6P2L1_9PEZI</name>
<feature type="compositionally biased region" description="Low complexity" evidence="1">
    <location>
        <begin position="1038"/>
        <end position="1051"/>
    </location>
</feature>
<feature type="region of interest" description="Disordered" evidence="1">
    <location>
        <begin position="543"/>
        <end position="710"/>
    </location>
</feature>
<dbReference type="PANTHER" id="PTHR28298:SF1">
    <property type="entry name" value="EISOSOME PROTEIN 1"/>
    <property type="match status" value="1"/>
</dbReference>
<evidence type="ECO:0000313" key="2">
    <source>
        <dbReference type="EMBL" id="KAK3956505.1"/>
    </source>
</evidence>
<evidence type="ECO:0008006" key="4">
    <source>
        <dbReference type="Google" id="ProtNLM"/>
    </source>
</evidence>
<organism evidence="2 3">
    <name type="scientific">Pseudoneurospora amorphoporcata</name>
    <dbReference type="NCBI Taxonomy" id="241081"/>
    <lineage>
        <taxon>Eukaryota</taxon>
        <taxon>Fungi</taxon>
        <taxon>Dikarya</taxon>
        <taxon>Ascomycota</taxon>
        <taxon>Pezizomycotina</taxon>
        <taxon>Sordariomycetes</taxon>
        <taxon>Sordariomycetidae</taxon>
        <taxon>Sordariales</taxon>
        <taxon>Sordariaceae</taxon>
        <taxon>Pseudoneurospora</taxon>
    </lineage>
</organism>
<feature type="region of interest" description="Disordered" evidence="1">
    <location>
        <begin position="1"/>
        <end position="40"/>
    </location>
</feature>
<feature type="compositionally biased region" description="Polar residues" evidence="1">
    <location>
        <begin position="1"/>
        <end position="11"/>
    </location>
</feature>
<reference evidence="2" key="1">
    <citation type="journal article" date="2023" name="Mol. Phylogenet. Evol.">
        <title>Genome-scale phylogeny and comparative genomics of the fungal order Sordariales.</title>
        <authorList>
            <person name="Hensen N."/>
            <person name="Bonometti L."/>
            <person name="Westerberg I."/>
            <person name="Brannstrom I.O."/>
            <person name="Guillou S."/>
            <person name="Cros-Aarteil S."/>
            <person name="Calhoun S."/>
            <person name="Haridas S."/>
            <person name="Kuo A."/>
            <person name="Mondo S."/>
            <person name="Pangilinan J."/>
            <person name="Riley R."/>
            <person name="LaButti K."/>
            <person name="Andreopoulos B."/>
            <person name="Lipzen A."/>
            <person name="Chen C."/>
            <person name="Yan M."/>
            <person name="Daum C."/>
            <person name="Ng V."/>
            <person name="Clum A."/>
            <person name="Steindorff A."/>
            <person name="Ohm R.A."/>
            <person name="Martin F."/>
            <person name="Silar P."/>
            <person name="Natvig D.O."/>
            <person name="Lalanne C."/>
            <person name="Gautier V."/>
            <person name="Ament-Velasquez S.L."/>
            <person name="Kruys A."/>
            <person name="Hutchinson M.I."/>
            <person name="Powell A.J."/>
            <person name="Barry K."/>
            <person name="Miller A.N."/>
            <person name="Grigoriev I.V."/>
            <person name="Debuchy R."/>
            <person name="Gladieux P."/>
            <person name="Hiltunen Thoren M."/>
            <person name="Johannesson H."/>
        </authorList>
    </citation>
    <scope>NUCLEOTIDE SEQUENCE</scope>
    <source>
        <strain evidence="2">CBS 626.80</strain>
    </source>
</reference>
<feature type="compositionally biased region" description="Low complexity" evidence="1">
    <location>
        <begin position="141"/>
        <end position="164"/>
    </location>
</feature>
<dbReference type="Proteomes" id="UP001303222">
    <property type="component" value="Unassembled WGS sequence"/>
</dbReference>
<dbReference type="PANTHER" id="PTHR28298">
    <property type="entry name" value="EISOSOME PROTEIN 1"/>
    <property type="match status" value="1"/>
</dbReference>
<gene>
    <name evidence="2" type="ORF">QBC32DRAFT_330814</name>
</gene>
<sequence>MASTTALTQTALVPPPNNTGRLRYADAKDLPSYPSSGLKNDDAAASAAASVGWANRTSVEYPKPEISTASASSAATLGWNNTKVVEHPKAELSKTHASHANTAAALANGQKMASPTSTGLEVSQPKSNATGSHAAISALRAAQRQQKQIFQQKQQQQAQHQQPKPALDTSAWGNSAANLAFKGHKSPTTSSTPTVQGTHGSALTRQASLRAARDAVAGRRPRSRSQPQPTTDNTAYPDKENAASNALSAATKSMRPPSIRSTDEAGAVPYTTMSRQMFTSRPPVKPEVDEKSRQDVLHASALAMAKRMYTQQQKMIDQSKQVRGRRSSFERHGTGDPTANNDDVERTPAVYNNLQDAAYRLAQERLAKLHDEHQKNREMQEYYTGVPPSSTQVNNAGAFGTIRNKLTRRRSSSDGDIVVNDRQRSQHIRKQMSLFNTKIAEVDEQKRARDREALLQAAQRNVKARLQGMDEKLYAEKGLKIPHTSKTHWEVKSHAAAQARFDASNSRRPMDADQVDIGGGKMVDRAEVEVIAAKRVQPLLDEMNDHAEKERERRAALKMEEERKREETEKNKMREREVQMLHKQLKDKQKDKEKALAAEVKREERQRKEEEKAAKAEQKRLAKEAKEEKQVDKGKGLAVAADFDQSSLDEKPTAPPLNMVAHTRRTDSSGLTRLTMPFQRRVSPPQRGSTTPDGGASPILEPQSVASPTSKVRTWLKNRFARPRAASGAYVASSRIDTTGEGAADAASPDMDRGFIGGVALTRKLGDTDASVPSIVGDDHSGPGSIREVALAGLSAPTTIQGSTTMTPAINLPAAAQDEPGESSGLATVTDNSSLGTAALKPSSGPISTIGGFDAVASVTTTTTTTTTTEPTARDHPPSLSVQTQQPQPQLILPYVTTTITANPAEGEAGETNSVSSLSSSNLSDSVYSSVSASSASPLPAQYQDLNNENDDEFLEARSAFSSDGPLTPPSTGFPSMMNGMKVAITQPAPAVNSEEKHTQFLMASDPRASTGNGSGTGLGAAGSMSGRSLGSGERPVSSGGLSVGSQSISGCGRISPFRESRFSENFNKEDM</sequence>
<accession>A0AAN6P2L1</accession>
<reference evidence="2" key="2">
    <citation type="submission" date="2023-06" db="EMBL/GenBank/DDBJ databases">
        <authorList>
            <consortium name="Lawrence Berkeley National Laboratory"/>
            <person name="Mondo S.J."/>
            <person name="Hensen N."/>
            <person name="Bonometti L."/>
            <person name="Westerberg I."/>
            <person name="Brannstrom I.O."/>
            <person name="Guillou S."/>
            <person name="Cros-Aarteil S."/>
            <person name="Calhoun S."/>
            <person name="Haridas S."/>
            <person name="Kuo A."/>
            <person name="Pangilinan J."/>
            <person name="Riley R."/>
            <person name="Labutti K."/>
            <person name="Andreopoulos B."/>
            <person name="Lipzen A."/>
            <person name="Chen C."/>
            <person name="Yanf M."/>
            <person name="Daum C."/>
            <person name="Ng V."/>
            <person name="Clum A."/>
            <person name="Steindorff A."/>
            <person name="Ohm R."/>
            <person name="Martin F."/>
            <person name="Silar P."/>
            <person name="Natvig D."/>
            <person name="Lalanne C."/>
            <person name="Gautier V."/>
            <person name="Ament-Velasquez S.L."/>
            <person name="Kruys A."/>
            <person name="Hutchinson M.I."/>
            <person name="Powell A.J."/>
            <person name="Barry K."/>
            <person name="Miller A.N."/>
            <person name="Grigoriev I.V."/>
            <person name="Debuchy R."/>
            <person name="Gladieux P."/>
            <person name="Thoren M.H."/>
            <person name="Johannesson H."/>
        </authorList>
    </citation>
    <scope>NUCLEOTIDE SEQUENCE</scope>
    <source>
        <strain evidence="2">CBS 626.80</strain>
    </source>
</reference>
<feature type="compositionally biased region" description="Basic and acidic residues" evidence="1">
    <location>
        <begin position="543"/>
        <end position="635"/>
    </location>
</feature>
<protein>
    <recommendedName>
        <fullName evidence="4">Eisosome protein 1</fullName>
    </recommendedName>
</protein>
<feature type="region of interest" description="Disordered" evidence="1">
    <location>
        <begin position="107"/>
        <end position="293"/>
    </location>
</feature>
<comment type="caution">
    <text evidence="2">The sequence shown here is derived from an EMBL/GenBank/DDBJ whole genome shotgun (WGS) entry which is preliminary data.</text>
</comment>
<feature type="compositionally biased region" description="Polar residues" evidence="1">
    <location>
        <begin position="242"/>
        <end position="251"/>
    </location>
</feature>
<feature type="compositionally biased region" description="Basic and acidic residues" evidence="1">
    <location>
        <begin position="284"/>
        <end position="293"/>
    </location>
</feature>
<dbReference type="EMBL" id="MU859065">
    <property type="protein sequence ID" value="KAK3956505.1"/>
    <property type="molecule type" value="Genomic_DNA"/>
</dbReference>
<dbReference type="GO" id="GO:0070941">
    <property type="term" value="P:eisosome assembly"/>
    <property type="evidence" value="ECO:0007669"/>
    <property type="project" value="TreeGrafter"/>
</dbReference>
<proteinExistence type="predicted"/>
<feature type="region of interest" description="Disordered" evidence="1">
    <location>
        <begin position="861"/>
        <end position="887"/>
    </location>
</feature>
<feature type="compositionally biased region" description="Polar residues" evidence="1">
    <location>
        <begin position="111"/>
        <end position="131"/>
    </location>
</feature>
<feature type="region of interest" description="Disordered" evidence="1">
    <location>
        <begin position="1005"/>
        <end position="1057"/>
    </location>
</feature>
<dbReference type="AlphaFoldDB" id="A0AAN6P2L1"/>